<dbReference type="Pfam" id="PF06813">
    <property type="entry name" value="Nodulin-like"/>
    <property type="match status" value="1"/>
</dbReference>
<feature type="transmembrane region" description="Helical" evidence="5">
    <location>
        <begin position="400"/>
        <end position="422"/>
    </location>
</feature>
<feature type="domain" description="Nodulin-like" evidence="7">
    <location>
        <begin position="13"/>
        <end position="256"/>
    </location>
</feature>
<dbReference type="Pfam" id="PF23262">
    <property type="entry name" value="NFD4_C"/>
    <property type="match status" value="1"/>
</dbReference>
<dbReference type="EMBL" id="RCHU01001113">
    <property type="protein sequence ID" value="TKR78450.1"/>
    <property type="molecule type" value="Genomic_DNA"/>
</dbReference>
<dbReference type="GO" id="GO:0016020">
    <property type="term" value="C:membrane"/>
    <property type="evidence" value="ECO:0007669"/>
    <property type="project" value="UniProtKB-SubCell"/>
</dbReference>
<evidence type="ECO:0000256" key="3">
    <source>
        <dbReference type="ARBA" id="ARBA00022989"/>
    </source>
</evidence>
<feature type="transmembrane region" description="Helical" evidence="5">
    <location>
        <begin position="370"/>
        <end position="394"/>
    </location>
</feature>
<keyword evidence="4 5" id="KW-0472">Membrane</keyword>
<dbReference type="AlphaFoldDB" id="A0A4U5N821"/>
<feature type="transmembrane region" description="Helical" evidence="5">
    <location>
        <begin position="62"/>
        <end position="91"/>
    </location>
</feature>
<comment type="subcellular location">
    <subcellularLocation>
        <location evidence="1">Membrane</location>
        <topology evidence="1">Multi-pass membrane protein</topology>
    </subcellularLocation>
</comment>
<gene>
    <name evidence="9" type="ORF">D5086_0000282330</name>
</gene>
<evidence type="ECO:0000313" key="9">
    <source>
        <dbReference type="EMBL" id="TKR78450.1"/>
    </source>
</evidence>
<keyword evidence="2 5" id="KW-0812">Transmembrane</keyword>
<evidence type="ECO:0000256" key="2">
    <source>
        <dbReference type="ARBA" id="ARBA00022692"/>
    </source>
</evidence>
<feature type="transmembrane region" description="Helical" evidence="5">
    <location>
        <begin position="506"/>
        <end position="525"/>
    </location>
</feature>
<feature type="transmembrane region" description="Helical" evidence="5">
    <location>
        <begin position="465"/>
        <end position="485"/>
    </location>
</feature>
<organism evidence="9">
    <name type="scientific">Populus alba</name>
    <name type="common">White poplar</name>
    <dbReference type="NCBI Taxonomy" id="43335"/>
    <lineage>
        <taxon>Eukaryota</taxon>
        <taxon>Viridiplantae</taxon>
        <taxon>Streptophyta</taxon>
        <taxon>Embryophyta</taxon>
        <taxon>Tracheophyta</taxon>
        <taxon>Spermatophyta</taxon>
        <taxon>Magnoliopsida</taxon>
        <taxon>eudicotyledons</taxon>
        <taxon>Gunneridae</taxon>
        <taxon>Pentapetalae</taxon>
        <taxon>rosids</taxon>
        <taxon>fabids</taxon>
        <taxon>Malpighiales</taxon>
        <taxon>Salicaceae</taxon>
        <taxon>Saliceae</taxon>
        <taxon>Populus</taxon>
    </lineage>
</organism>
<name>A0A4U5N821_POPAL</name>
<feature type="signal peptide" evidence="6">
    <location>
        <begin position="1"/>
        <end position="24"/>
    </location>
</feature>
<evidence type="ECO:0000256" key="4">
    <source>
        <dbReference type="ARBA" id="ARBA00023136"/>
    </source>
</evidence>
<dbReference type="InterPro" id="IPR056555">
    <property type="entry name" value="NFD4_C"/>
</dbReference>
<dbReference type="PANTHER" id="PTHR21576:SF11">
    <property type="entry name" value="MAJOR FACILITATOR SUPERFAMILY PROTEIN"/>
    <property type="match status" value="1"/>
</dbReference>
<proteinExistence type="predicted"/>
<feature type="transmembrane region" description="Helical" evidence="5">
    <location>
        <begin position="176"/>
        <end position="197"/>
    </location>
</feature>
<sequence length="540" mass="59010">MGNNQLKFRLSSWLTLGCITLLQASSAPRFIFSACASLMEQNYHISHVQLNNLIVASETGRLFGFVSTAAATCFPAWMILFIGLVFGLVGYGVQCFCISHRIPALSFWQALLLNILAGNSSCWINTYCQLLATRNFKDSYRTIFEITSTYSGLSGKILTSLVEGIEGRKGSTNSSIYLLLTCLVPVAAGLIVALVHICLEFMEYGDSDVFPAVFVLIIATGVYTVIEPVAPFFGFVSLRLRAVILALALTIPFAVALLTAAADRFSAEKYHSQVTRRESNDSGESNPEKVSKEVKIAIGEEREADQRAGGEVDSDDKGLFKAGNDAGMKKLLLNVDFWMFYLVNACGPTLGMVYLNNLERITQSRSMGEASFLLEISSAFGFFGRILSIMFHWYTREKSVIANPALTVLLMIPMPIAVFLLLDSNRCLYISTGILGTCSGALIVINSMTTSELFGSKNSVAKQTIVLTNIPLGSLLFGYLAAINYQSEGAGDHGVCIGLQCYQKTFIIWGSICFTGTILSFLLHLRTQNLYSQKSFSVGN</sequence>
<keyword evidence="6" id="KW-0732">Signal</keyword>
<feature type="transmembrane region" description="Helical" evidence="5">
    <location>
        <begin position="209"/>
        <end position="230"/>
    </location>
</feature>
<evidence type="ECO:0000259" key="7">
    <source>
        <dbReference type="Pfam" id="PF06813"/>
    </source>
</evidence>
<evidence type="ECO:0000256" key="1">
    <source>
        <dbReference type="ARBA" id="ARBA00004141"/>
    </source>
</evidence>
<feature type="transmembrane region" description="Helical" evidence="5">
    <location>
        <begin position="427"/>
        <end position="445"/>
    </location>
</feature>
<protein>
    <submittedName>
        <fullName evidence="9">Uncharacterized protein</fullName>
    </submittedName>
</protein>
<feature type="chain" id="PRO_5020747197" evidence="6">
    <location>
        <begin position="25"/>
        <end position="540"/>
    </location>
</feature>
<reference evidence="9" key="1">
    <citation type="submission" date="2018-10" db="EMBL/GenBank/DDBJ databases">
        <title>Population genomic analysis revealed the cold adaptation of white poplar.</title>
        <authorList>
            <person name="Liu Y.-J."/>
        </authorList>
    </citation>
    <scope>NUCLEOTIDE SEQUENCE [LARGE SCALE GENOMIC DNA]</scope>
    <source>
        <strain evidence="9">PAL-ZL1</strain>
    </source>
</reference>
<evidence type="ECO:0000259" key="8">
    <source>
        <dbReference type="Pfam" id="PF23262"/>
    </source>
</evidence>
<feature type="domain" description="NFD4 C-terminal" evidence="8">
    <location>
        <begin position="324"/>
        <end position="532"/>
    </location>
</feature>
<evidence type="ECO:0000256" key="5">
    <source>
        <dbReference type="SAM" id="Phobius"/>
    </source>
</evidence>
<feature type="transmembrane region" description="Helical" evidence="5">
    <location>
        <begin position="338"/>
        <end position="358"/>
    </location>
</feature>
<evidence type="ECO:0000256" key="6">
    <source>
        <dbReference type="SAM" id="SignalP"/>
    </source>
</evidence>
<keyword evidence="3 5" id="KW-1133">Transmembrane helix</keyword>
<accession>A0A4U5N821</accession>
<comment type="caution">
    <text evidence="9">The sequence shown here is derived from an EMBL/GenBank/DDBJ whole genome shotgun (WGS) entry which is preliminary data.</text>
</comment>
<dbReference type="InterPro" id="IPR010658">
    <property type="entry name" value="Nodulin-like"/>
</dbReference>
<dbReference type="SUPFAM" id="SSF103473">
    <property type="entry name" value="MFS general substrate transporter"/>
    <property type="match status" value="1"/>
</dbReference>
<dbReference type="PANTHER" id="PTHR21576">
    <property type="entry name" value="UNCHARACTERIZED NODULIN-LIKE PROTEIN"/>
    <property type="match status" value="1"/>
</dbReference>
<feature type="transmembrane region" description="Helical" evidence="5">
    <location>
        <begin position="242"/>
        <end position="262"/>
    </location>
</feature>
<dbReference type="InterPro" id="IPR036259">
    <property type="entry name" value="MFS_trans_sf"/>
</dbReference>